<dbReference type="Proteomes" id="UP000000311">
    <property type="component" value="Unassembled WGS sequence"/>
</dbReference>
<evidence type="ECO:0000256" key="1">
    <source>
        <dbReference type="SAM" id="MobiDB-lite"/>
    </source>
</evidence>
<reference evidence="2 3" key="1">
    <citation type="journal article" date="2010" name="Science">
        <title>Genomic comparison of the ants Camponotus floridanus and Harpegnathos saltator.</title>
        <authorList>
            <person name="Bonasio R."/>
            <person name="Zhang G."/>
            <person name="Ye C."/>
            <person name="Mutti N.S."/>
            <person name="Fang X."/>
            <person name="Qin N."/>
            <person name="Donahue G."/>
            <person name="Yang P."/>
            <person name="Li Q."/>
            <person name="Li C."/>
            <person name="Zhang P."/>
            <person name="Huang Z."/>
            <person name="Berger S.L."/>
            <person name="Reinberg D."/>
            <person name="Wang J."/>
            <person name="Liebig J."/>
        </authorList>
    </citation>
    <scope>NUCLEOTIDE SEQUENCE [LARGE SCALE GENOMIC DNA]</scope>
    <source>
        <strain evidence="3">C129</strain>
    </source>
</reference>
<name>E2AAV4_CAMFO</name>
<sequence>MYVISLSTPLLRPEDKLPRTFAASRAAFHDQRRRPDHPDHFDRRTEQLPSRRGECLSPCCCLDTAAHRPGATSLHQATERAASHLEHPGKALHLAFSILGSSSEHVREQKNVGLQIEIAVLA</sequence>
<evidence type="ECO:0000313" key="3">
    <source>
        <dbReference type="Proteomes" id="UP000000311"/>
    </source>
</evidence>
<evidence type="ECO:0000313" key="2">
    <source>
        <dbReference type="EMBL" id="EFN69435.1"/>
    </source>
</evidence>
<feature type="compositionally biased region" description="Basic and acidic residues" evidence="1">
    <location>
        <begin position="36"/>
        <end position="54"/>
    </location>
</feature>
<organism evidence="3">
    <name type="scientific">Camponotus floridanus</name>
    <name type="common">Florida carpenter ant</name>
    <dbReference type="NCBI Taxonomy" id="104421"/>
    <lineage>
        <taxon>Eukaryota</taxon>
        <taxon>Metazoa</taxon>
        <taxon>Ecdysozoa</taxon>
        <taxon>Arthropoda</taxon>
        <taxon>Hexapoda</taxon>
        <taxon>Insecta</taxon>
        <taxon>Pterygota</taxon>
        <taxon>Neoptera</taxon>
        <taxon>Endopterygota</taxon>
        <taxon>Hymenoptera</taxon>
        <taxon>Apocrita</taxon>
        <taxon>Aculeata</taxon>
        <taxon>Formicoidea</taxon>
        <taxon>Formicidae</taxon>
        <taxon>Formicinae</taxon>
        <taxon>Camponotus</taxon>
    </lineage>
</organism>
<dbReference type="EMBL" id="GL438186">
    <property type="protein sequence ID" value="EFN69435.1"/>
    <property type="molecule type" value="Genomic_DNA"/>
</dbReference>
<proteinExistence type="predicted"/>
<keyword evidence="3" id="KW-1185">Reference proteome</keyword>
<dbReference type="AlphaFoldDB" id="E2AAV4"/>
<accession>E2AAV4</accession>
<protein>
    <submittedName>
        <fullName evidence="2">Uncharacterized protein</fullName>
    </submittedName>
</protein>
<dbReference type="InParanoid" id="E2AAV4"/>
<feature type="region of interest" description="Disordered" evidence="1">
    <location>
        <begin position="26"/>
        <end position="54"/>
    </location>
</feature>
<gene>
    <name evidence="2" type="ORF">EAG_03195</name>
</gene>